<protein>
    <submittedName>
        <fullName evidence="7">Solute carrier 26 family protein</fullName>
    </submittedName>
</protein>
<proteinExistence type="predicted"/>
<dbReference type="InterPro" id="IPR011547">
    <property type="entry name" value="SLC26A/SulP_dom"/>
</dbReference>
<dbReference type="InterPro" id="IPR001902">
    <property type="entry name" value="SLC26A/SulP_fam"/>
</dbReference>
<feature type="transmembrane region" description="Helical" evidence="5">
    <location>
        <begin position="388"/>
        <end position="416"/>
    </location>
</feature>
<feature type="transmembrane region" description="Helical" evidence="5">
    <location>
        <begin position="106"/>
        <end position="129"/>
    </location>
</feature>
<dbReference type="NCBIfam" id="TIGR00815">
    <property type="entry name" value="sulP"/>
    <property type="match status" value="1"/>
</dbReference>
<dbReference type="AlphaFoldDB" id="A0A6H0RZL0"/>
<keyword evidence="8" id="KW-1185">Reference proteome</keyword>
<evidence type="ECO:0000256" key="5">
    <source>
        <dbReference type="SAM" id="Phobius"/>
    </source>
</evidence>
<comment type="subcellular location">
    <subcellularLocation>
        <location evidence="1">Membrane</location>
        <topology evidence="1">Multi-pass membrane protein</topology>
    </subcellularLocation>
</comment>
<evidence type="ECO:0000256" key="1">
    <source>
        <dbReference type="ARBA" id="ARBA00004141"/>
    </source>
</evidence>
<reference evidence="7 8" key="1">
    <citation type="submission" date="2019-04" db="EMBL/GenBank/DDBJ databases">
        <title>Draft, Whole-Genome Sequence of the Anthracene-degrading Mycobacterium frederiksbergense LB501T, Isolated from a Polycyclic Aromatic Hydrocarbon (PAH)-Contaminated Soil.</title>
        <authorList>
            <person name="Augelletti F."/>
        </authorList>
    </citation>
    <scope>NUCLEOTIDE SEQUENCE [LARGE SCALE GENOMIC DNA]</scope>
    <source>
        <strain evidence="7 8">LB 501T</strain>
    </source>
</reference>
<feature type="transmembrane region" description="Helical" evidence="5">
    <location>
        <begin position="354"/>
        <end position="376"/>
    </location>
</feature>
<dbReference type="GO" id="GO:0055085">
    <property type="term" value="P:transmembrane transport"/>
    <property type="evidence" value="ECO:0007669"/>
    <property type="project" value="InterPro"/>
</dbReference>
<evidence type="ECO:0000256" key="4">
    <source>
        <dbReference type="ARBA" id="ARBA00023136"/>
    </source>
</evidence>
<dbReference type="PANTHER" id="PTHR11814">
    <property type="entry name" value="SULFATE TRANSPORTER"/>
    <property type="match status" value="1"/>
</dbReference>
<accession>A0A6H0RZL0</accession>
<dbReference type="GO" id="GO:0016020">
    <property type="term" value="C:membrane"/>
    <property type="evidence" value="ECO:0007669"/>
    <property type="project" value="UniProtKB-SubCell"/>
</dbReference>
<dbReference type="CDD" id="cd07042">
    <property type="entry name" value="STAS_SulP_like_sulfate_transporter"/>
    <property type="match status" value="1"/>
</dbReference>
<dbReference type="SUPFAM" id="SSF52091">
    <property type="entry name" value="SpoIIaa-like"/>
    <property type="match status" value="1"/>
</dbReference>
<dbReference type="EMBL" id="CP038799">
    <property type="protein sequence ID" value="QIV80548.1"/>
    <property type="molecule type" value="Genomic_DNA"/>
</dbReference>
<evidence type="ECO:0000259" key="6">
    <source>
        <dbReference type="PROSITE" id="PS50801"/>
    </source>
</evidence>
<keyword evidence="2 5" id="KW-0812">Transmembrane</keyword>
<dbReference type="RefSeq" id="WP_168141260.1">
    <property type="nucleotide sequence ID" value="NZ_CP038799.1"/>
</dbReference>
<gene>
    <name evidence="7" type="ORF">EXE63_06315</name>
</gene>
<keyword evidence="3 5" id="KW-1133">Transmembrane helix</keyword>
<feature type="transmembrane region" description="Helical" evidence="5">
    <location>
        <begin position="184"/>
        <end position="202"/>
    </location>
</feature>
<dbReference type="InterPro" id="IPR002645">
    <property type="entry name" value="STAS_dom"/>
</dbReference>
<dbReference type="PROSITE" id="PS50801">
    <property type="entry name" value="STAS"/>
    <property type="match status" value="1"/>
</dbReference>
<feature type="transmembrane region" description="Helical" evidence="5">
    <location>
        <begin position="208"/>
        <end position="228"/>
    </location>
</feature>
<feature type="transmembrane region" description="Helical" evidence="5">
    <location>
        <begin position="332"/>
        <end position="348"/>
    </location>
</feature>
<dbReference type="Proteomes" id="UP000501849">
    <property type="component" value="Chromosome"/>
</dbReference>
<organism evidence="7 8">
    <name type="scientific">Mycolicibacterium frederiksbergense</name>
    <dbReference type="NCBI Taxonomy" id="117567"/>
    <lineage>
        <taxon>Bacteria</taxon>
        <taxon>Bacillati</taxon>
        <taxon>Actinomycetota</taxon>
        <taxon>Actinomycetes</taxon>
        <taxon>Mycobacteriales</taxon>
        <taxon>Mycobacteriaceae</taxon>
        <taxon>Mycolicibacterium</taxon>
    </lineage>
</organism>
<feature type="domain" description="STAS" evidence="6">
    <location>
        <begin position="444"/>
        <end position="559"/>
    </location>
</feature>
<dbReference type="Gene3D" id="3.30.750.24">
    <property type="entry name" value="STAS domain"/>
    <property type="match status" value="1"/>
</dbReference>
<dbReference type="KEGG" id="mfre:EXE63_06315"/>
<evidence type="ECO:0000256" key="2">
    <source>
        <dbReference type="ARBA" id="ARBA00022692"/>
    </source>
</evidence>
<name>A0A6H0RZL0_9MYCO</name>
<evidence type="ECO:0000313" key="7">
    <source>
        <dbReference type="EMBL" id="QIV80548.1"/>
    </source>
</evidence>
<feature type="transmembrane region" description="Helical" evidence="5">
    <location>
        <begin position="50"/>
        <end position="72"/>
    </location>
</feature>
<evidence type="ECO:0000313" key="8">
    <source>
        <dbReference type="Proteomes" id="UP000501849"/>
    </source>
</evidence>
<evidence type="ECO:0000256" key="3">
    <source>
        <dbReference type="ARBA" id="ARBA00022989"/>
    </source>
</evidence>
<keyword evidence="4 5" id="KW-0472">Membrane</keyword>
<dbReference type="Pfam" id="PF01740">
    <property type="entry name" value="STAS"/>
    <property type="match status" value="1"/>
</dbReference>
<feature type="transmembrane region" description="Helical" evidence="5">
    <location>
        <begin position="141"/>
        <end position="163"/>
    </location>
</feature>
<dbReference type="Pfam" id="PF00916">
    <property type="entry name" value="Sulfate_transp"/>
    <property type="match status" value="1"/>
</dbReference>
<sequence>MSSRVAGWRHWAPGVANLQGYRRHWFRGDLQAGLSVAAYLVPQSMAYATLAGLSPAVGLWTALPALLVYAVLGSSRQLSIGPESTTALMTSSALAVVVADGDPARYIACAAALTLLVGLTCCLAGVLRLGFLAGLLSKPVLVGYMTGIAIAMVVSQSGTLLGLDLSRSDVLGQARELLADMGDLHWPTAVLGAGLLVFLLAFDRFVPQVPGPLIGVLGATLIVSVFALHQHGIDVVGAIPLGIPAPGLPEIPLETVRELIVPALGIAIVAFSDDVLTARGFAARSGQDIDANAELRALGVANLAVGLARGFPVSSSGSRTALGVAAGARTQVYSLVIVVVVFGVATWGRGLVAAIPSAALGALVVFAAIKLVDLAEFRRLARFRRSELLLAVVTAVCVPVFGVLNGVLVAVVLSILELMRRIARAHDSVQGLVPGVAGMHDVDDYPQAELIPGLVVYRYDAPLCFANADDFRRRAIAAVDRSPTPVRWFVLNAEANVEVDITALDALDGIRQECDRRGIVFAMARVKHDLREALRAAGMLEQIDSDRLFMTLPTAVAAYRRWCSAQAGPEL</sequence>
<dbReference type="InterPro" id="IPR036513">
    <property type="entry name" value="STAS_dom_sf"/>
</dbReference>